<evidence type="ECO:0000259" key="3">
    <source>
        <dbReference type="SMART" id="SM00460"/>
    </source>
</evidence>
<feature type="region of interest" description="Disordered" evidence="1">
    <location>
        <begin position="1"/>
        <end position="29"/>
    </location>
</feature>
<dbReference type="InterPro" id="IPR021878">
    <property type="entry name" value="TgpA_N"/>
</dbReference>
<accession>A0A368T0D2</accession>
<dbReference type="Pfam" id="PF01841">
    <property type="entry name" value="Transglut_core"/>
    <property type="match status" value="1"/>
</dbReference>
<dbReference type="Pfam" id="PF11992">
    <property type="entry name" value="TgpA_N"/>
    <property type="match status" value="1"/>
</dbReference>
<dbReference type="InterPro" id="IPR002931">
    <property type="entry name" value="Transglutaminase-like"/>
</dbReference>
<keyword evidence="5" id="KW-1185">Reference proteome</keyword>
<dbReference type="Proteomes" id="UP000253318">
    <property type="component" value="Unassembled WGS sequence"/>
</dbReference>
<feature type="region of interest" description="Disordered" evidence="1">
    <location>
        <begin position="566"/>
        <end position="612"/>
    </location>
</feature>
<evidence type="ECO:0000256" key="2">
    <source>
        <dbReference type="SAM" id="Phobius"/>
    </source>
</evidence>
<dbReference type="RefSeq" id="WP_114398546.1">
    <property type="nucleotide sequence ID" value="NZ_QEIM01000078.1"/>
</dbReference>
<feature type="transmembrane region" description="Helical" evidence="2">
    <location>
        <begin position="87"/>
        <end position="107"/>
    </location>
</feature>
<feature type="transmembrane region" description="Helical" evidence="2">
    <location>
        <begin position="60"/>
        <end position="80"/>
    </location>
</feature>
<feature type="transmembrane region" description="Helical" evidence="2">
    <location>
        <begin position="35"/>
        <end position="54"/>
    </location>
</feature>
<dbReference type="InterPro" id="IPR038765">
    <property type="entry name" value="Papain-like_cys_pep_sf"/>
</dbReference>
<dbReference type="AlphaFoldDB" id="A0A368T0D2"/>
<feature type="transmembrane region" description="Helical" evidence="2">
    <location>
        <begin position="617"/>
        <end position="642"/>
    </location>
</feature>
<feature type="transmembrane region" description="Helical" evidence="2">
    <location>
        <begin position="192"/>
        <end position="209"/>
    </location>
</feature>
<feature type="transmembrane region" description="Helical" evidence="2">
    <location>
        <begin position="245"/>
        <end position="270"/>
    </location>
</feature>
<organism evidence="4 5">
    <name type="scientific">Marinitenerispora sediminis</name>
    <dbReference type="NCBI Taxonomy" id="1931232"/>
    <lineage>
        <taxon>Bacteria</taxon>
        <taxon>Bacillati</taxon>
        <taxon>Actinomycetota</taxon>
        <taxon>Actinomycetes</taxon>
        <taxon>Streptosporangiales</taxon>
        <taxon>Nocardiopsidaceae</taxon>
        <taxon>Marinitenerispora</taxon>
    </lineage>
</organism>
<dbReference type="InterPro" id="IPR052901">
    <property type="entry name" value="Bact_TGase-like"/>
</dbReference>
<comment type="caution">
    <text evidence="4">The sequence shown here is derived from an EMBL/GenBank/DDBJ whole genome shotgun (WGS) entry which is preliminary data.</text>
</comment>
<dbReference type="EMBL" id="QEIN01000214">
    <property type="protein sequence ID" value="RCV52660.1"/>
    <property type="molecule type" value="Genomic_DNA"/>
</dbReference>
<feature type="compositionally biased region" description="Low complexity" evidence="1">
    <location>
        <begin position="8"/>
        <end position="22"/>
    </location>
</feature>
<evidence type="ECO:0000313" key="4">
    <source>
        <dbReference type="EMBL" id="RCV52660.1"/>
    </source>
</evidence>
<keyword evidence="2" id="KW-0812">Transmembrane</keyword>
<sequence length="766" mass="77199">MGAVTVERPAPAAAPRPSARGEGAARRPRGGVRPLAGALFLVAATAAGGVALAPSYAEPGALRAVLGAAAAVSVAVTLLLSARTGAVPALLGGFPVALGGVVGVALWRPPITGFSVEQVASALVHSGARILTSAAPTPVNVDTLTLPLLATWLAGAAAALMWHGRRTAVALLPAVLLLVGAVVLNGPVAPPAYPAAGLLAAAAAGLFAVSGTKVRDARGGGAVRVSLSAPGGGTAATRGSTLARVLGAAGLALLAVLLTTVAGPLTVSGWQARPHDPRSALEPPTPPAPALNPLSYLPEWAAEPDQPLLTVRADEPTRLRWVALGDFTGTTWLPESGYRSAGTALPAPVPPPPNATEAAVEIAVGEELPGDWLPVPGAPRAIDAPGIGFDAVSGTVAALDGPAAGRSYAVTGEVGHWRAAEMADARVPSDTALDRYRQLPAGAPALVTEIAAEIAASGPPHARAEAIAGYLRETYTFDPEVPGGHGYANLANLLVPPGEDGGGGTSEQFASAFAVLARAAGLPSRVVVGFGPGDATGENEFRVYSGDAVAWGEVYLSGFGWVPFDVTPGGEEPGGSTAPEPQSAEASDPAEPESTPDPPEDDEPATSAAGDAAGPRWGVLAAAVAGVVLGLAGLALVGVPALRRLRTHRRLAAPDPGDRVLGAWRELRDGVRLAGAPVPVSSTAAETVALAVDLLPPTAGSGHRLRELAHAVNIVGFAATGWLTADAAARIVADTRGYLAELRAGQRRLRRLTWWLDPRPLFWRAP</sequence>
<dbReference type="Gene3D" id="3.10.620.30">
    <property type="match status" value="1"/>
</dbReference>
<dbReference type="PANTHER" id="PTHR42736">
    <property type="entry name" value="PROTEIN-GLUTAMINE GAMMA-GLUTAMYLTRANSFERASE"/>
    <property type="match status" value="1"/>
</dbReference>
<feature type="domain" description="Transglutaminase-like" evidence="3">
    <location>
        <begin position="498"/>
        <end position="568"/>
    </location>
</feature>
<evidence type="ECO:0000313" key="5">
    <source>
        <dbReference type="Proteomes" id="UP000253318"/>
    </source>
</evidence>
<dbReference type="SMART" id="SM00460">
    <property type="entry name" value="TGc"/>
    <property type="match status" value="1"/>
</dbReference>
<protein>
    <submittedName>
        <fullName evidence="4">Transglutaminase</fullName>
    </submittedName>
</protein>
<feature type="transmembrane region" description="Helical" evidence="2">
    <location>
        <begin position="144"/>
        <end position="162"/>
    </location>
</feature>
<keyword evidence="2" id="KW-1133">Transmembrane helix</keyword>
<dbReference type="OrthoDB" id="9804023at2"/>
<feature type="transmembrane region" description="Helical" evidence="2">
    <location>
        <begin position="169"/>
        <end position="186"/>
    </location>
</feature>
<gene>
    <name evidence="4" type="ORF">DEF24_21710</name>
</gene>
<reference evidence="4 5" key="1">
    <citation type="submission" date="2018-04" db="EMBL/GenBank/DDBJ databases">
        <title>Novel actinobacteria from marine sediment.</title>
        <authorList>
            <person name="Ng Z.Y."/>
            <person name="Tan G.Y.A."/>
        </authorList>
    </citation>
    <scope>NUCLEOTIDE SEQUENCE [LARGE SCALE GENOMIC DNA]</scope>
    <source>
        <strain evidence="4 5">TPS81</strain>
    </source>
</reference>
<evidence type="ECO:0000256" key="1">
    <source>
        <dbReference type="SAM" id="MobiDB-lite"/>
    </source>
</evidence>
<keyword evidence="2" id="KW-0472">Membrane</keyword>
<name>A0A368T0D2_9ACTN</name>
<dbReference type="SUPFAM" id="SSF54001">
    <property type="entry name" value="Cysteine proteinases"/>
    <property type="match status" value="1"/>
</dbReference>
<dbReference type="PANTHER" id="PTHR42736:SF1">
    <property type="entry name" value="PROTEIN-GLUTAMINE GAMMA-GLUTAMYLTRANSFERASE"/>
    <property type="match status" value="1"/>
</dbReference>
<proteinExistence type="predicted"/>